<dbReference type="AlphaFoldDB" id="A0A0F9NSW8"/>
<protein>
    <submittedName>
        <fullName evidence="1">Uncharacterized protein</fullName>
    </submittedName>
</protein>
<comment type="caution">
    <text evidence="1">The sequence shown here is derived from an EMBL/GenBank/DDBJ whole genome shotgun (WGS) entry which is preliminary data.</text>
</comment>
<reference evidence="1" key="1">
    <citation type="journal article" date="2015" name="Nature">
        <title>Complex archaea that bridge the gap between prokaryotes and eukaryotes.</title>
        <authorList>
            <person name="Spang A."/>
            <person name="Saw J.H."/>
            <person name="Jorgensen S.L."/>
            <person name="Zaremba-Niedzwiedzka K."/>
            <person name="Martijn J."/>
            <person name="Lind A.E."/>
            <person name="van Eijk R."/>
            <person name="Schleper C."/>
            <person name="Guy L."/>
            <person name="Ettema T.J."/>
        </authorList>
    </citation>
    <scope>NUCLEOTIDE SEQUENCE</scope>
</reference>
<organism evidence="1">
    <name type="scientific">marine sediment metagenome</name>
    <dbReference type="NCBI Taxonomy" id="412755"/>
    <lineage>
        <taxon>unclassified sequences</taxon>
        <taxon>metagenomes</taxon>
        <taxon>ecological metagenomes</taxon>
    </lineage>
</organism>
<accession>A0A0F9NSW8</accession>
<evidence type="ECO:0000313" key="1">
    <source>
        <dbReference type="EMBL" id="KKM84372.1"/>
    </source>
</evidence>
<dbReference type="EMBL" id="LAZR01007576">
    <property type="protein sequence ID" value="KKM84372.1"/>
    <property type="molecule type" value="Genomic_DNA"/>
</dbReference>
<gene>
    <name evidence="1" type="ORF">LCGC14_1299830</name>
</gene>
<sequence length="68" mass="7524">MPSACGVIVAFASGHVPFRSDSWTTRKDDCCVRLTDSSCVFFRPKKGLPEIGKPFKPLPKSGIRMLPR</sequence>
<name>A0A0F9NSW8_9ZZZZ</name>
<proteinExistence type="predicted"/>